<accession>K1TIX1</accession>
<protein>
    <submittedName>
        <fullName evidence="2">Uncharacterized protein</fullName>
    </submittedName>
</protein>
<sequence length="472" mass="54268">MKKNQKNEQNKDIYVNQNLLNIISPSGISFDNNYADIGEGVGKIFCISRYPSELDYGWLSDIVNLPGAAATVEYRYSPEDIMIAQFNRRISELKSARETERKESEIQRYEHQIEDLKNLINRISVKREPVGFFNVLLHIQDANEELLAKRIRNINSRVRIHECDMQFLKFKQRQALESMSPWGIPNAMVYNVGERNMPMSTFVGGFPMAAAGLNDKDGYVIGEARNRMVVMWNMWLRGKDRTNSNVYIQGIPGTGKSTLIKFFQLLEYAINDTTQIVWDAEREFIDMARHPWLNADVIDCASGNRGRVNPLQIRYTPHVTEEDLNPGESIVDYTLDDSLGFSDMALHIQNLRQFFGIYFGMENFKDPGVRMAFEKALIETYRQAGISWDTDISKLKNEDFPTCSDFYDVTMDMSKEDGISSREKENFERLGEMLFSMGQGADSFLWNGITTLTSKSKYIVLDTSKLLEMDDN</sequence>
<proteinExistence type="predicted"/>
<dbReference type="InterPro" id="IPR027417">
    <property type="entry name" value="P-loop_NTPase"/>
</dbReference>
<organism evidence="2">
    <name type="scientific">human gut metagenome</name>
    <dbReference type="NCBI Taxonomy" id="408170"/>
    <lineage>
        <taxon>unclassified sequences</taxon>
        <taxon>metagenomes</taxon>
        <taxon>organismal metagenomes</taxon>
    </lineage>
</organism>
<evidence type="ECO:0000313" key="2">
    <source>
        <dbReference type="EMBL" id="EKC59171.1"/>
    </source>
</evidence>
<comment type="caution">
    <text evidence="2">The sequence shown here is derived from an EMBL/GenBank/DDBJ whole genome shotgun (WGS) entry which is preliminary data.</text>
</comment>
<name>K1TIX1_9ZZZZ</name>
<reference evidence="2" key="1">
    <citation type="journal article" date="2013" name="Environ. Microbiol.">
        <title>Microbiota from the distal guts of lean and obese adolescents exhibit partial functional redundancy besides clear differences in community structure.</title>
        <authorList>
            <person name="Ferrer M."/>
            <person name="Ruiz A."/>
            <person name="Lanza F."/>
            <person name="Haange S.B."/>
            <person name="Oberbach A."/>
            <person name="Till H."/>
            <person name="Bargiela R."/>
            <person name="Campoy C."/>
            <person name="Segura M.T."/>
            <person name="Richter M."/>
            <person name="von Bergen M."/>
            <person name="Seifert J."/>
            <person name="Suarez A."/>
        </authorList>
    </citation>
    <scope>NUCLEOTIDE SEQUENCE</scope>
</reference>
<feature type="non-terminal residue" evidence="2">
    <location>
        <position position="472"/>
    </location>
</feature>
<gene>
    <name evidence="2" type="ORF">OBE_09630</name>
</gene>
<keyword evidence="1" id="KW-0175">Coiled coil</keyword>
<dbReference type="Gene3D" id="1.10.8.730">
    <property type="match status" value="1"/>
</dbReference>
<feature type="coiled-coil region" evidence="1">
    <location>
        <begin position="83"/>
        <end position="126"/>
    </location>
</feature>
<dbReference type="AlphaFoldDB" id="K1TIX1"/>
<dbReference type="EMBL" id="AJWZ01006653">
    <property type="protein sequence ID" value="EKC59171.1"/>
    <property type="molecule type" value="Genomic_DNA"/>
</dbReference>
<evidence type="ECO:0000256" key="1">
    <source>
        <dbReference type="SAM" id="Coils"/>
    </source>
</evidence>
<dbReference type="Gene3D" id="3.40.50.300">
    <property type="entry name" value="P-loop containing nucleotide triphosphate hydrolases"/>
    <property type="match status" value="1"/>
</dbReference>
<dbReference type="SUPFAM" id="SSF52540">
    <property type="entry name" value="P-loop containing nucleoside triphosphate hydrolases"/>
    <property type="match status" value="1"/>
</dbReference>